<keyword evidence="5" id="KW-1185">Reference proteome</keyword>
<dbReference type="GO" id="GO:1904273">
    <property type="term" value="P:L-alanine import across plasma membrane"/>
    <property type="evidence" value="ECO:0007669"/>
    <property type="project" value="TreeGrafter"/>
</dbReference>
<evidence type="ECO:0000313" key="5">
    <source>
        <dbReference type="Proteomes" id="UP000264800"/>
    </source>
</evidence>
<dbReference type="InterPro" id="IPR013780">
    <property type="entry name" value="Glyco_hydro_b"/>
</dbReference>
<dbReference type="SMART" id="SM00642">
    <property type="entry name" value="Aamy"/>
    <property type="match status" value="1"/>
</dbReference>
<dbReference type="STRING" id="37003.ENSKMAP00000005467"/>
<dbReference type="OMA" id="WGTAPET"/>
<feature type="compositionally biased region" description="Basic and acidic residues" evidence="1">
    <location>
        <begin position="1"/>
        <end position="21"/>
    </location>
</feature>
<dbReference type="GO" id="GO:1903801">
    <property type="term" value="P:L-leucine import across plasma membrane"/>
    <property type="evidence" value="ECO:0007669"/>
    <property type="project" value="TreeGrafter"/>
</dbReference>
<dbReference type="Ensembl" id="ENSKMAT00000005564.1">
    <property type="protein sequence ID" value="ENSKMAP00000005467.1"/>
    <property type="gene ID" value="ENSKMAG00000004158.1"/>
</dbReference>
<dbReference type="Proteomes" id="UP000264800">
    <property type="component" value="Unplaced"/>
</dbReference>
<dbReference type="GO" id="GO:0015180">
    <property type="term" value="F:L-alanine transmembrane transporter activity"/>
    <property type="evidence" value="ECO:0007669"/>
    <property type="project" value="TreeGrafter"/>
</dbReference>
<protein>
    <submittedName>
        <fullName evidence="4">Solute carrier family 3 member 2a</fullName>
    </submittedName>
</protein>
<feature type="transmembrane region" description="Helical" evidence="2">
    <location>
        <begin position="72"/>
        <end position="94"/>
    </location>
</feature>
<proteinExistence type="predicted"/>
<dbReference type="KEGG" id="kmr:108234876"/>
<dbReference type="GO" id="GO:0015823">
    <property type="term" value="P:phenylalanine transport"/>
    <property type="evidence" value="ECO:0007669"/>
    <property type="project" value="TreeGrafter"/>
</dbReference>
<reference evidence="4" key="2">
    <citation type="submission" date="2025-09" db="UniProtKB">
        <authorList>
            <consortium name="Ensembl"/>
        </authorList>
    </citation>
    <scope>IDENTIFICATION</scope>
</reference>
<name>A0A3Q3EUU9_KRYMA</name>
<dbReference type="GeneTree" id="ENSGT00940000156646"/>
<dbReference type="InterPro" id="IPR017853">
    <property type="entry name" value="GH"/>
</dbReference>
<dbReference type="InterPro" id="IPR042280">
    <property type="entry name" value="SLC3A2"/>
</dbReference>
<dbReference type="PANTHER" id="PTHR46673">
    <property type="entry name" value="4F2 CELL-SURFACE ANTIGEN HEAVY CHAIN"/>
    <property type="match status" value="1"/>
</dbReference>
<dbReference type="GO" id="GO:0005975">
    <property type="term" value="P:carbohydrate metabolic process"/>
    <property type="evidence" value="ECO:0007669"/>
    <property type="project" value="InterPro"/>
</dbReference>
<dbReference type="RefSeq" id="XP_017269963.1">
    <property type="nucleotide sequence ID" value="XM_017414474.3"/>
</dbReference>
<accession>A0A3Q3EUU9</accession>
<dbReference type="PANTHER" id="PTHR46673:SF3">
    <property type="entry name" value="SOLUTE CARRIER FAMILY 3 (AMINO ACID TRANSPORTER HEAVY CHAIN), MEMBER 2A-RELATED"/>
    <property type="match status" value="1"/>
</dbReference>
<dbReference type="InterPro" id="IPR031984">
    <property type="entry name" value="SLC3A2_N"/>
</dbReference>
<dbReference type="SUPFAM" id="SSF51445">
    <property type="entry name" value="(Trans)glycosidases"/>
    <property type="match status" value="1"/>
</dbReference>
<sequence length="505" mass="55761">MSKDTEIDMEEVKLNEVDPEKQPMTGDGQPAVGEKNGSVKLKVPEDEVTFTGLSKEELMKVAGTPGWVRTRWVLLVLFWLGWIGMLAGAIVIIVQAPRCKPIPEMSWWNEGPLYQISDLDAFSDGMEGLEDKLDQLNQLKVKGLVLGPFHTVQADNPATLDFTKIDPTRGKQETLLSVLARAHKKGMFVVLDLTPNYLGSAPWFTGSNDDVVDTLKAGAEYWLKLDIDGIKVSGLPLAANFTDWPKLRAAVQGNRTDDDTKKRLLMGVVQGDSAAKVSELVNTTGVDLVLPDLLSSKNDGVERIRDVDALHSQQRSVGWGFGASKLEHLSKLATSTDLVRLYQLLLFTLPGTPVFTYGDEIGLQAGDGTQSPKMIWDLDKKDEAAEGNWTDHSVIKEWFQSLSDLRGKERSLLHGDYYPLNSSASSLSFLRVWDQSERYITAVNWGSQPLKLKLTLLPTDGEQLPETAEVKMSTDENLKEDSPVDLDAITLGPEKAVLLHFPFSG</sequence>
<dbReference type="GO" id="GO:0016324">
    <property type="term" value="C:apical plasma membrane"/>
    <property type="evidence" value="ECO:0007669"/>
    <property type="project" value="TreeGrafter"/>
</dbReference>
<dbReference type="Gene3D" id="3.20.20.80">
    <property type="entry name" value="Glycosidases"/>
    <property type="match status" value="1"/>
</dbReference>
<dbReference type="GO" id="GO:0015190">
    <property type="term" value="F:L-leucine transmembrane transporter activity"/>
    <property type="evidence" value="ECO:0007669"/>
    <property type="project" value="TreeGrafter"/>
</dbReference>
<dbReference type="AlphaFoldDB" id="A0A3Q3EUU9"/>
<evidence type="ECO:0000256" key="1">
    <source>
        <dbReference type="SAM" id="MobiDB-lite"/>
    </source>
</evidence>
<evidence type="ECO:0000256" key="2">
    <source>
        <dbReference type="SAM" id="Phobius"/>
    </source>
</evidence>
<dbReference type="Pfam" id="PF16028">
    <property type="entry name" value="SLC3A2_N"/>
    <property type="match status" value="1"/>
</dbReference>
<dbReference type="Gene3D" id="2.60.40.1180">
    <property type="entry name" value="Golgi alpha-mannosidase II"/>
    <property type="match status" value="1"/>
</dbReference>
<dbReference type="InterPro" id="IPR006047">
    <property type="entry name" value="GH13_cat_dom"/>
</dbReference>
<organism evidence="4 5">
    <name type="scientific">Kryptolebias marmoratus</name>
    <name type="common">Mangrove killifish</name>
    <name type="synonym">Rivulus marmoratus</name>
    <dbReference type="NCBI Taxonomy" id="37003"/>
    <lineage>
        <taxon>Eukaryota</taxon>
        <taxon>Metazoa</taxon>
        <taxon>Chordata</taxon>
        <taxon>Craniata</taxon>
        <taxon>Vertebrata</taxon>
        <taxon>Euteleostomi</taxon>
        <taxon>Actinopterygii</taxon>
        <taxon>Neopterygii</taxon>
        <taxon>Teleostei</taxon>
        <taxon>Neoteleostei</taxon>
        <taxon>Acanthomorphata</taxon>
        <taxon>Ovalentaria</taxon>
        <taxon>Atherinomorphae</taxon>
        <taxon>Cyprinodontiformes</taxon>
        <taxon>Rivulidae</taxon>
        <taxon>Kryptolebias</taxon>
    </lineage>
</organism>
<keyword evidence="2" id="KW-0812">Transmembrane</keyword>
<evidence type="ECO:0000259" key="3">
    <source>
        <dbReference type="SMART" id="SM00642"/>
    </source>
</evidence>
<feature type="domain" description="Glycosyl hydrolase family 13 catalytic" evidence="3">
    <location>
        <begin position="115"/>
        <end position="406"/>
    </location>
</feature>
<dbReference type="CTD" id="796322"/>
<dbReference type="OrthoDB" id="1740265at2759"/>
<feature type="region of interest" description="Disordered" evidence="1">
    <location>
        <begin position="1"/>
        <end position="36"/>
    </location>
</feature>
<evidence type="ECO:0000313" key="4">
    <source>
        <dbReference type="Ensembl" id="ENSKMAP00000005467.1"/>
    </source>
</evidence>
<dbReference type="GO" id="GO:0016323">
    <property type="term" value="C:basolateral plasma membrane"/>
    <property type="evidence" value="ECO:0007669"/>
    <property type="project" value="TreeGrafter"/>
</dbReference>
<reference evidence="4" key="1">
    <citation type="submission" date="2025-08" db="UniProtKB">
        <authorList>
            <consortium name="Ensembl"/>
        </authorList>
    </citation>
    <scope>IDENTIFICATION</scope>
</reference>
<dbReference type="GeneID" id="108234876"/>
<keyword evidence="2" id="KW-0472">Membrane</keyword>
<dbReference type="GO" id="GO:0015173">
    <property type="term" value="F:aromatic amino acid transmembrane transporter activity"/>
    <property type="evidence" value="ECO:0007669"/>
    <property type="project" value="TreeGrafter"/>
</dbReference>
<dbReference type="Pfam" id="PF00128">
    <property type="entry name" value="Alpha-amylase"/>
    <property type="match status" value="1"/>
</dbReference>
<keyword evidence="2" id="KW-1133">Transmembrane helix</keyword>